<keyword evidence="2 6" id="KW-0812">Transmembrane</keyword>
<dbReference type="Proteomes" id="UP000286931">
    <property type="component" value="Unassembled WGS sequence"/>
</dbReference>
<feature type="region of interest" description="Disordered" evidence="5">
    <location>
        <begin position="18"/>
        <end position="37"/>
    </location>
</feature>
<dbReference type="OrthoDB" id="3870840at2"/>
<evidence type="ECO:0000256" key="4">
    <source>
        <dbReference type="ARBA" id="ARBA00023136"/>
    </source>
</evidence>
<comment type="subcellular location">
    <subcellularLocation>
        <location evidence="1">Membrane</location>
        <topology evidence="1">Multi-pass membrane protein</topology>
    </subcellularLocation>
</comment>
<feature type="transmembrane region" description="Helical" evidence="6">
    <location>
        <begin position="141"/>
        <end position="163"/>
    </location>
</feature>
<dbReference type="GO" id="GO:0016020">
    <property type="term" value="C:membrane"/>
    <property type="evidence" value="ECO:0007669"/>
    <property type="project" value="UniProtKB-SubCell"/>
</dbReference>
<dbReference type="EMBL" id="BIFH01000015">
    <property type="protein sequence ID" value="GCD94455.1"/>
    <property type="molecule type" value="Genomic_DNA"/>
</dbReference>
<dbReference type="RefSeq" id="WP_126636612.1">
    <property type="nucleotide sequence ID" value="NZ_BIFH01000015.1"/>
</dbReference>
<evidence type="ECO:0000313" key="9">
    <source>
        <dbReference type="Proteomes" id="UP000286931"/>
    </source>
</evidence>
<feature type="domain" description="Yip1" evidence="7">
    <location>
        <begin position="52"/>
        <end position="215"/>
    </location>
</feature>
<comment type="caution">
    <text evidence="8">The sequence shown here is derived from an EMBL/GenBank/DDBJ whole genome shotgun (WGS) entry which is preliminary data.</text>
</comment>
<protein>
    <submittedName>
        <fullName evidence="8">Membrane protein</fullName>
    </submittedName>
</protein>
<feature type="compositionally biased region" description="Pro residues" evidence="5">
    <location>
        <begin position="23"/>
        <end position="37"/>
    </location>
</feature>
<name>A0A401YIK8_9ACTN</name>
<keyword evidence="9" id="KW-1185">Reference proteome</keyword>
<keyword evidence="3 6" id="KW-1133">Transmembrane helix</keyword>
<proteinExistence type="predicted"/>
<dbReference type="InterPro" id="IPR006977">
    <property type="entry name" value="Yip1_dom"/>
</dbReference>
<evidence type="ECO:0000256" key="2">
    <source>
        <dbReference type="ARBA" id="ARBA00022692"/>
    </source>
</evidence>
<dbReference type="Pfam" id="PF04893">
    <property type="entry name" value="Yip1"/>
    <property type="match status" value="1"/>
</dbReference>
<sequence length="221" mass="23814">MPDETSLYIYGAPPEEYTTVTPSVPPPQPQQYQPPPYGGPPRYLHWKEVLSGLVLRPLRTMDEVRDQAVWWPALIMSALGGVLAVLANDASRKEIVHSTLSTSVPAIGIVVVMVPAFCALLGLVSHALATQFGGNGSPTPFITLSMIVVWIADAPRLAVAMFAPDKNSIVTGVGLLSFVLTAWLLTTLMMRVHELAWPRALGCVAVELIALLLVLKLPLTS</sequence>
<feature type="transmembrane region" description="Helical" evidence="6">
    <location>
        <begin position="68"/>
        <end position="87"/>
    </location>
</feature>
<reference evidence="8 9" key="1">
    <citation type="submission" date="2018-12" db="EMBL/GenBank/DDBJ databases">
        <title>Draft genome sequence of Embleya hyalina NBRC 13850T.</title>
        <authorList>
            <person name="Komaki H."/>
            <person name="Hosoyama A."/>
            <person name="Kimura A."/>
            <person name="Ichikawa N."/>
            <person name="Tamura T."/>
        </authorList>
    </citation>
    <scope>NUCLEOTIDE SEQUENCE [LARGE SCALE GENOMIC DNA]</scope>
    <source>
        <strain evidence="8 9">NBRC 13850</strain>
    </source>
</reference>
<organism evidence="8 9">
    <name type="scientific">Embleya hyalina</name>
    <dbReference type="NCBI Taxonomy" id="516124"/>
    <lineage>
        <taxon>Bacteria</taxon>
        <taxon>Bacillati</taxon>
        <taxon>Actinomycetota</taxon>
        <taxon>Actinomycetes</taxon>
        <taxon>Kitasatosporales</taxon>
        <taxon>Streptomycetaceae</taxon>
        <taxon>Embleya</taxon>
    </lineage>
</organism>
<evidence type="ECO:0000313" key="8">
    <source>
        <dbReference type="EMBL" id="GCD94455.1"/>
    </source>
</evidence>
<evidence type="ECO:0000256" key="5">
    <source>
        <dbReference type="SAM" id="MobiDB-lite"/>
    </source>
</evidence>
<accession>A0A401YIK8</accession>
<evidence type="ECO:0000256" key="1">
    <source>
        <dbReference type="ARBA" id="ARBA00004141"/>
    </source>
</evidence>
<evidence type="ECO:0000259" key="7">
    <source>
        <dbReference type="Pfam" id="PF04893"/>
    </source>
</evidence>
<gene>
    <name evidence="8" type="ORF">EHYA_02123</name>
</gene>
<evidence type="ECO:0000256" key="3">
    <source>
        <dbReference type="ARBA" id="ARBA00022989"/>
    </source>
</evidence>
<feature type="transmembrane region" description="Helical" evidence="6">
    <location>
        <begin position="107"/>
        <end position="129"/>
    </location>
</feature>
<evidence type="ECO:0000256" key="6">
    <source>
        <dbReference type="SAM" id="Phobius"/>
    </source>
</evidence>
<keyword evidence="4 6" id="KW-0472">Membrane</keyword>
<feature type="transmembrane region" description="Helical" evidence="6">
    <location>
        <begin position="200"/>
        <end position="219"/>
    </location>
</feature>
<dbReference type="AlphaFoldDB" id="A0A401YIK8"/>
<feature type="transmembrane region" description="Helical" evidence="6">
    <location>
        <begin position="169"/>
        <end position="188"/>
    </location>
</feature>